<sequence>MRKTAIAPATTQAMTISRSGLQKACRFSGGGVGEEAMWGWMQDGKFVKFLLRGGRVVFLGFLQKHGGWVWFFDGVIVVECMVNVVKKRHLISGRKIRHIFQIYFSFLRIFRSLIQSLRFSGGSGWG</sequence>
<evidence type="ECO:0000313" key="2">
    <source>
        <dbReference type="Proteomes" id="UP000568106"/>
    </source>
</evidence>
<proteinExistence type="predicted"/>
<accession>A0A7W8MQI6</accession>
<organism evidence="1 2">
    <name type="scientific">Tunturiibacter empetritectus</name>
    <dbReference type="NCBI Taxonomy" id="3069691"/>
    <lineage>
        <taxon>Bacteria</taxon>
        <taxon>Pseudomonadati</taxon>
        <taxon>Acidobacteriota</taxon>
        <taxon>Terriglobia</taxon>
        <taxon>Terriglobales</taxon>
        <taxon>Acidobacteriaceae</taxon>
        <taxon>Tunturiibacter</taxon>
    </lineage>
</organism>
<comment type="caution">
    <text evidence="1">The sequence shown here is derived from an EMBL/GenBank/DDBJ whole genome shotgun (WGS) entry which is preliminary data.</text>
</comment>
<keyword evidence="2" id="KW-1185">Reference proteome</keyword>
<gene>
    <name evidence="1" type="ORF">HDF09_001253</name>
</gene>
<evidence type="ECO:0000313" key="1">
    <source>
        <dbReference type="EMBL" id="MBB5316603.1"/>
    </source>
</evidence>
<reference evidence="1" key="1">
    <citation type="submission" date="2020-08" db="EMBL/GenBank/DDBJ databases">
        <title>Genomic Encyclopedia of Type Strains, Phase IV (KMG-V): Genome sequencing to study the core and pangenomes of soil and plant-associated prokaryotes.</title>
        <authorList>
            <person name="Whitman W."/>
        </authorList>
    </citation>
    <scope>NUCLEOTIDE SEQUENCE [LARGE SCALE GENOMIC DNA]</scope>
    <source>
        <strain evidence="1">M8UP27</strain>
    </source>
</reference>
<dbReference type="EMBL" id="JACHDY010000001">
    <property type="protein sequence ID" value="MBB5316603.1"/>
    <property type="molecule type" value="Genomic_DNA"/>
</dbReference>
<dbReference type="AlphaFoldDB" id="A0A7W8MQI6"/>
<dbReference type="Proteomes" id="UP000568106">
    <property type="component" value="Unassembled WGS sequence"/>
</dbReference>
<protein>
    <submittedName>
        <fullName evidence="1">Uncharacterized protein</fullName>
    </submittedName>
</protein>
<name>A0A7W8MQI6_9BACT</name>